<dbReference type="GO" id="GO:0071555">
    <property type="term" value="P:cell wall organization"/>
    <property type="evidence" value="ECO:0007669"/>
    <property type="project" value="UniProtKB-KW"/>
</dbReference>
<feature type="region of interest" description="Disordered" evidence="3">
    <location>
        <begin position="168"/>
        <end position="193"/>
    </location>
</feature>
<evidence type="ECO:0000313" key="5">
    <source>
        <dbReference type="EMBL" id="MBS4215522.1"/>
    </source>
</evidence>
<keyword evidence="6" id="KW-1185">Reference proteome</keyword>
<feature type="domain" description="SH3b" evidence="4">
    <location>
        <begin position="339"/>
        <end position="402"/>
    </location>
</feature>
<dbReference type="PANTHER" id="PTHR34408:SF1">
    <property type="entry name" value="GLYCOSYL HYDROLASE FAMILY 19 DOMAIN-CONTAINING PROTEIN HI_1415"/>
    <property type="match status" value="1"/>
</dbReference>
<dbReference type="SMART" id="SM00646">
    <property type="entry name" value="Ami_3"/>
    <property type="match status" value="1"/>
</dbReference>
<dbReference type="EMBL" id="JAGYPF010000005">
    <property type="protein sequence ID" value="MBS4215522.1"/>
    <property type="molecule type" value="Genomic_DNA"/>
</dbReference>
<dbReference type="InterPro" id="IPR052354">
    <property type="entry name" value="Cell_Wall_Dynamics_Protein"/>
</dbReference>
<evidence type="ECO:0000313" key="6">
    <source>
        <dbReference type="Proteomes" id="UP000679749"/>
    </source>
</evidence>
<dbReference type="GO" id="GO:0008745">
    <property type="term" value="F:N-acetylmuramoyl-L-alanine amidase activity"/>
    <property type="evidence" value="ECO:0007669"/>
    <property type="project" value="InterPro"/>
</dbReference>
<dbReference type="PIRSF" id="PIRSF037846">
    <property type="entry name" value="Autolysin_YrvJ_prd"/>
    <property type="match status" value="1"/>
</dbReference>
<comment type="caution">
    <text evidence="5">The sequence shown here is derived from an EMBL/GenBank/DDBJ whole genome shotgun (WGS) entry which is preliminary data.</text>
</comment>
<keyword evidence="1" id="KW-0378">Hydrolase</keyword>
<accession>A0A942UA98</accession>
<dbReference type="CDD" id="cd02696">
    <property type="entry name" value="MurNAc-LAA"/>
    <property type="match status" value="1"/>
</dbReference>
<dbReference type="SMART" id="SM00287">
    <property type="entry name" value="SH3b"/>
    <property type="match status" value="5"/>
</dbReference>
<organism evidence="5 6">
    <name type="scientific">Neobacillus rhizophilus</name>
    <dbReference type="NCBI Taxonomy" id="2833579"/>
    <lineage>
        <taxon>Bacteria</taxon>
        <taxon>Bacillati</taxon>
        <taxon>Bacillota</taxon>
        <taxon>Bacilli</taxon>
        <taxon>Bacillales</taxon>
        <taxon>Bacillaceae</taxon>
        <taxon>Neobacillus</taxon>
    </lineage>
</organism>
<evidence type="ECO:0000259" key="4">
    <source>
        <dbReference type="PROSITE" id="PS51781"/>
    </source>
</evidence>
<dbReference type="Gene3D" id="2.30.30.40">
    <property type="entry name" value="SH3 Domains"/>
    <property type="match status" value="5"/>
</dbReference>
<dbReference type="PROSITE" id="PS51781">
    <property type="entry name" value="SH3B"/>
    <property type="match status" value="5"/>
</dbReference>
<name>A0A942UA98_9BACI</name>
<gene>
    <name evidence="5" type="ORF">KHA99_24185</name>
</gene>
<dbReference type="RefSeq" id="WP_213120053.1">
    <property type="nucleotide sequence ID" value="NZ_JAGYPF010000005.1"/>
</dbReference>
<feature type="domain" description="SH3b" evidence="4">
    <location>
        <begin position="264"/>
        <end position="327"/>
    </location>
</feature>
<dbReference type="InterPro" id="IPR003646">
    <property type="entry name" value="SH3-like_bac-type"/>
</dbReference>
<proteinExistence type="predicted"/>
<dbReference type="Pfam" id="PF08239">
    <property type="entry name" value="SH3_3"/>
    <property type="match status" value="5"/>
</dbReference>
<dbReference type="AlphaFoldDB" id="A0A942UA98"/>
<feature type="domain" description="SH3b" evidence="4">
    <location>
        <begin position="27"/>
        <end position="91"/>
    </location>
</feature>
<keyword evidence="2" id="KW-0961">Cell wall biogenesis/degradation</keyword>
<evidence type="ECO:0000256" key="2">
    <source>
        <dbReference type="ARBA" id="ARBA00023316"/>
    </source>
</evidence>
<dbReference type="GO" id="GO:0009253">
    <property type="term" value="P:peptidoglycan catabolic process"/>
    <property type="evidence" value="ECO:0007669"/>
    <property type="project" value="InterPro"/>
</dbReference>
<evidence type="ECO:0000256" key="1">
    <source>
        <dbReference type="ARBA" id="ARBA00022801"/>
    </source>
</evidence>
<evidence type="ECO:0000256" key="3">
    <source>
        <dbReference type="SAM" id="MobiDB-lite"/>
    </source>
</evidence>
<dbReference type="InterPro" id="IPR002508">
    <property type="entry name" value="MurNAc-LAA_cat"/>
</dbReference>
<dbReference type="InterPro" id="IPR017293">
    <property type="entry name" value="N-acetylmuramoyl-L-ala_amidase"/>
</dbReference>
<feature type="domain" description="SH3b" evidence="4">
    <location>
        <begin position="188"/>
        <end position="250"/>
    </location>
</feature>
<reference evidence="5" key="1">
    <citation type="submission" date="2021-05" db="EMBL/GenBank/DDBJ databases">
        <title>Novel Bacillus species.</title>
        <authorList>
            <person name="Liu G."/>
        </authorList>
    </citation>
    <scope>NUCLEOTIDE SEQUENCE</scope>
    <source>
        <strain evidence="5">FJAT-49825</strain>
    </source>
</reference>
<protein>
    <submittedName>
        <fullName evidence="5">SH3 domain-containing protein</fullName>
    </submittedName>
</protein>
<feature type="domain" description="SH3b" evidence="4">
    <location>
        <begin position="104"/>
        <end position="166"/>
    </location>
</feature>
<dbReference type="Gene3D" id="3.40.630.40">
    <property type="entry name" value="Zn-dependent exopeptidases"/>
    <property type="match status" value="1"/>
</dbReference>
<feature type="compositionally biased region" description="Polar residues" evidence="3">
    <location>
        <begin position="169"/>
        <end position="191"/>
    </location>
</feature>
<dbReference type="Pfam" id="PF01520">
    <property type="entry name" value="Amidase_3"/>
    <property type="match status" value="1"/>
</dbReference>
<dbReference type="PANTHER" id="PTHR34408">
    <property type="entry name" value="FAMILY PROTEIN, PUTATIVE-RELATED"/>
    <property type="match status" value="1"/>
</dbReference>
<dbReference type="SUPFAM" id="SSF53187">
    <property type="entry name" value="Zn-dependent exopeptidases"/>
    <property type="match status" value="1"/>
</dbReference>
<dbReference type="Proteomes" id="UP000679749">
    <property type="component" value="Unassembled WGS sequence"/>
</dbReference>
<sequence length="595" mass="64296">MHRRLSLLLLSIILFLGAFLPEGKSSAASGSVSIAVDSLNVRTGPGLSYPLLKQVNRGETFPIVKEQGEWIQIQVSFAKTGWVVNWLVTKDNEQTAKAVSSSSQSAATANSNQLRIRTGPGTSFRVIGSLTKGQEVKVIDQNENWYKISSMFGEGWVAKEFIDLKAAGQQENSSTTNAGSKTSTRAGTDTGSVIGDTLNVRQSPDAASPVIGKLTKGTSVAILSQQNKWVQVSYLNVKGWVSAEFINLDSEASKNTAKSKQTTGISGLVTADSLRVRSEATLNSSVIGTVTRGQRFTIVEENNNWAKIELKSGSFGWISGFYLDKTGTKTSADAGQTVKENAISILQNGTNIRKSPSVQSDVVVRANEGETYSVSSVQNDWYEIKLKDGSTAYIAGWVVSANGSAPQIEKAGAEGYLKNKTIVLDPGHGGGDNGTTGAGGTLEKDLTLRTARLLYDKLKAAGANVYLTRNNDSFISLQSRVGMAHSYNADAFVSLHYDSDLDRSVRGITGYYYHVYQRNLADTLYNAAVGQAKLKNRGVRIGDYHVIRENNQKAVLMELGYLSNPEEEMTLNSSTYQENAASGLYEGLARYFKAN</sequence>